<dbReference type="GO" id="GO:0000287">
    <property type="term" value="F:magnesium ion binding"/>
    <property type="evidence" value="ECO:0007669"/>
    <property type="project" value="UniProtKB-UniRule"/>
</dbReference>
<comment type="similarity">
    <text evidence="9 11">Belongs to the adenylosuccinate synthetase family.</text>
</comment>
<keyword evidence="3 9" id="KW-0479">Metal-binding</keyword>
<feature type="binding site" evidence="9">
    <location>
        <position position="332"/>
    </location>
    <ligand>
        <name>GTP</name>
        <dbReference type="ChEBI" id="CHEBI:37565"/>
    </ligand>
</feature>
<dbReference type="EC" id="6.3.4.4" evidence="9 11"/>
<evidence type="ECO:0000256" key="6">
    <source>
        <dbReference type="ARBA" id="ARBA00022842"/>
    </source>
</evidence>
<dbReference type="InterPro" id="IPR033128">
    <property type="entry name" value="Adenylosuccin_syn_Lys_AS"/>
</dbReference>
<protein>
    <recommendedName>
        <fullName evidence="9 11">Adenylosuccinate synthetase</fullName>
        <shortName evidence="9">AMPSase</shortName>
        <shortName evidence="9">AdSS</shortName>
        <ecNumber evidence="9 11">6.3.4.4</ecNumber>
    </recommendedName>
    <alternativeName>
        <fullName evidence="9">IMP--aspartate ligase</fullName>
    </alternativeName>
</protein>
<evidence type="ECO:0000256" key="8">
    <source>
        <dbReference type="ARBA" id="ARBA00050432"/>
    </source>
</evidence>
<keyword evidence="5 9" id="KW-0658">Purine biosynthesis</keyword>
<dbReference type="FunFam" id="1.10.300.10:FF:000002">
    <property type="entry name" value="Adenylosuccinate synthetase, chloroplastic"/>
    <property type="match status" value="1"/>
</dbReference>
<dbReference type="InterPro" id="IPR027417">
    <property type="entry name" value="P-loop_NTPase"/>
</dbReference>
<gene>
    <name evidence="12" type="ORF">RN001_000627</name>
</gene>
<reference evidence="13" key="1">
    <citation type="submission" date="2023-01" db="EMBL/GenBank/DDBJ databases">
        <title>Key to firefly adult light organ development and bioluminescence: homeobox transcription factors regulate luciferase expression and transportation to peroxisome.</title>
        <authorList>
            <person name="Fu X."/>
        </authorList>
    </citation>
    <scope>NUCLEOTIDE SEQUENCE [LARGE SCALE GENOMIC DNA]</scope>
</reference>
<keyword evidence="4 9" id="KW-0547">Nucleotide-binding</keyword>
<feature type="binding site" evidence="9">
    <location>
        <begin position="440"/>
        <end position="442"/>
    </location>
    <ligand>
        <name>GTP</name>
        <dbReference type="ChEBI" id="CHEBI:37565"/>
    </ligand>
</feature>
<feature type="binding site" evidence="9">
    <location>
        <position position="251"/>
    </location>
    <ligand>
        <name>IMP</name>
        <dbReference type="ChEBI" id="CHEBI:58053"/>
    </ligand>
</feature>
<keyword evidence="6 9" id="KW-0460">Magnesium</keyword>
<feature type="binding site" evidence="9">
    <location>
        <position position="67"/>
    </location>
    <ligand>
        <name>Mg(2+)</name>
        <dbReference type="ChEBI" id="CHEBI:18420"/>
    </ligand>
</feature>
<comment type="subcellular location">
    <subcellularLocation>
        <location evidence="9">Cytoplasm</location>
    </subcellularLocation>
</comment>
<feature type="binding site" evidence="9">
    <location>
        <position position="330"/>
    </location>
    <ligand>
        <name>IMP</name>
        <dbReference type="ChEBI" id="CHEBI:58053"/>
    </ligand>
</feature>
<evidence type="ECO:0000313" key="13">
    <source>
        <dbReference type="Proteomes" id="UP001353858"/>
    </source>
</evidence>
<feature type="binding site" evidence="9">
    <location>
        <begin position="65"/>
        <end position="68"/>
    </location>
    <ligand>
        <name>IMP</name>
        <dbReference type="ChEBI" id="CHEBI:58053"/>
    </ligand>
</feature>
<dbReference type="SMART" id="SM00788">
    <property type="entry name" value="Adenylsucc_synt"/>
    <property type="match status" value="1"/>
</dbReference>
<dbReference type="InterPro" id="IPR042110">
    <property type="entry name" value="Adenylosuccinate_synth_dom2"/>
</dbReference>
<feature type="binding site" evidence="9">
    <location>
        <position position="159"/>
    </location>
    <ligand>
        <name>IMP</name>
        <dbReference type="ChEBI" id="CHEBI:58053"/>
    </ligand>
</feature>
<evidence type="ECO:0000256" key="9">
    <source>
        <dbReference type="HAMAP-Rule" id="MF_03125"/>
    </source>
</evidence>
<dbReference type="PANTHER" id="PTHR11846:SF0">
    <property type="entry name" value="ADENYLOSUCCINATE SYNTHETASE"/>
    <property type="match status" value="1"/>
</dbReference>
<comment type="cofactor">
    <cofactor evidence="9">
        <name>Mg(2+)</name>
        <dbReference type="ChEBI" id="CHEBI:18420"/>
    </cofactor>
    <text evidence="9">Binds 1 Mg(2+) ion per subunit.</text>
</comment>
<dbReference type="PANTHER" id="PTHR11846">
    <property type="entry name" value="ADENYLOSUCCINATE SYNTHETASE"/>
    <property type="match status" value="1"/>
</dbReference>
<comment type="pathway">
    <text evidence="9 11">Purine metabolism; AMP biosynthesis via de novo pathway; AMP from IMP: step 1/2.</text>
</comment>
<feature type="binding site" evidence="9">
    <location>
        <position position="173"/>
    </location>
    <ligand>
        <name>IMP</name>
        <dbReference type="ChEBI" id="CHEBI:58053"/>
        <note>ligand shared between dimeric partners</note>
    </ligand>
</feature>
<feature type="binding site" evidence="9">
    <location>
        <position position="266"/>
    </location>
    <ligand>
        <name>IMP</name>
        <dbReference type="ChEBI" id="CHEBI:58053"/>
    </ligand>
</feature>
<organism evidence="12 13">
    <name type="scientific">Aquatica leii</name>
    <dbReference type="NCBI Taxonomy" id="1421715"/>
    <lineage>
        <taxon>Eukaryota</taxon>
        <taxon>Metazoa</taxon>
        <taxon>Ecdysozoa</taxon>
        <taxon>Arthropoda</taxon>
        <taxon>Hexapoda</taxon>
        <taxon>Insecta</taxon>
        <taxon>Pterygota</taxon>
        <taxon>Neoptera</taxon>
        <taxon>Endopterygota</taxon>
        <taxon>Coleoptera</taxon>
        <taxon>Polyphaga</taxon>
        <taxon>Elateriformia</taxon>
        <taxon>Elateroidea</taxon>
        <taxon>Lampyridae</taxon>
        <taxon>Luciolinae</taxon>
        <taxon>Aquatica</taxon>
    </lineage>
</organism>
<dbReference type="Gene3D" id="3.40.440.10">
    <property type="entry name" value="Adenylosuccinate Synthetase, subunit A, domain 1"/>
    <property type="match status" value="1"/>
</dbReference>
<evidence type="ECO:0000256" key="10">
    <source>
        <dbReference type="PROSITE-ProRule" id="PRU10134"/>
    </source>
</evidence>
<feature type="binding site" evidence="9">
    <location>
        <begin position="67"/>
        <end position="69"/>
    </location>
    <ligand>
        <name>GTP</name>
        <dbReference type="ChEBI" id="CHEBI:37565"/>
    </ligand>
</feature>
<dbReference type="InterPro" id="IPR001114">
    <property type="entry name" value="Adenylosuccinate_synthetase"/>
</dbReference>
<feature type="active site" description="Proton donor" evidence="9">
    <location>
        <position position="68"/>
    </location>
</feature>
<dbReference type="SUPFAM" id="SSF52540">
    <property type="entry name" value="P-loop containing nucleoside triphosphate hydrolases"/>
    <property type="match status" value="1"/>
</dbReference>
<comment type="caution">
    <text evidence="12">The sequence shown here is derived from an EMBL/GenBank/DDBJ whole genome shotgun (WGS) entry which is preliminary data.</text>
</comment>
<feature type="active site" evidence="10">
    <location>
        <position position="170"/>
    </location>
</feature>
<dbReference type="InterPro" id="IPR018220">
    <property type="entry name" value="Adenylosuccin_syn_GTP-bd"/>
</dbReference>
<proteinExistence type="inferred from homology"/>
<dbReference type="Gene3D" id="1.10.300.10">
    <property type="entry name" value="Adenylosuccinate Synthetase, subunit A, domain 2"/>
    <property type="match status" value="1"/>
</dbReference>
<keyword evidence="9" id="KW-0963">Cytoplasm</keyword>
<evidence type="ECO:0000256" key="4">
    <source>
        <dbReference type="ARBA" id="ARBA00022741"/>
    </source>
</evidence>
<dbReference type="InterPro" id="IPR042109">
    <property type="entry name" value="Adenylosuccinate_synth_dom1"/>
</dbReference>
<dbReference type="GO" id="GO:0044208">
    <property type="term" value="P:'de novo' AMP biosynthetic process"/>
    <property type="evidence" value="ECO:0007669"/>
    <property type="project" value="UniProtKB-UniRule"/>
</dbReference>
<dbReference type="InterPro" id="IPR042111">
    <property type="entry name" value="Adenylosuccinate_synth_dom3"/>
</dbReference>
<evidence type="ECO:0000313" key="12">
    <source>
        <dbReference type="EMBL" id="KAK4884356.1"/>
    </source>
</evidence>
<dbReference type="HAMAP" id="MF_00011">
    <property type="entry name" value="Adenylosucc_synth"/>
    <property type="match status" value="1"/>
</dbReference>
<dbReference type="GO" id="GO:0005525">
    <property type="term" value="F:GTP binding"/>
    <property type="evidence" value="ECO:0007669"/>
    <property type="project" value="UniProtKB-UniRule"/>
</dbReference>
<name>A0AAN7SCB7_9COLE</name>
<keyword evidence="7 9" id="KW-0342">GTP-binding</keyword>
<dbReference type="PROSITE" id="PS00513">
    <property type="entry name" value="ADENYLOSUCCIN_SYN_2"/>
    <property type="match status" value="1"/>
</dbReference>
<dbReference type="NCBIfam" id="NF002223">
    <property type="entry name" value="PRK01117.1"/>
    <property type="match status" value="1"/>
</dbReference>
<dbReference type="GO" id="GO:0046040">
    <property type="term" value="P:IMP metabolic process"/>
    <property type="evidence" value="ECO:0007669"/>
    <property type="project" value="TreeGrafter"/>
</dbReference>
<feature type="binding site" evidence="9">
    <location>
        <begin position="326"/>
        <end position="332"/>
    </location>
    <ligand>
        <name>substrate</name>
    </ligand>
</feature>
<feature type="binding site" evidence="9">
    <location>
        <begin position="39"/>
        <end position="45"/>
    </location>
    <ligand>
        <name>GTP</name>
        <dbReference type="ChEBI" id="CHEBI:37565"/>
    </ligand>
</feature>
<feature type="binding site" evidence="9">
    <location>
        <begin position="40"/>
        <end position="43"/>
    </location>
    <ligand>
        <name>IMP</name>
        <dbReference type="ChEBI" id="CHEBI:58053"/>
    </ligand>
</feature>
<dbReference type="PROSITE" id="PS01266">
    <property type="entry name" value="ADENYLOSUCCIN_SYN_1"/>
    <property type="match status" value="1"/>
</dbReference>
<dbReference type="GO" id="GO:0004019">
    <property type="term" value="F:adenylosuccinate synthase activity"/>
    <property type="evidence" value="ECO:0007669"/>
    <property type="project" value="UniProtKB-UniRule"/>
</dbReference>
<dbReference type="EMBL" id="JARPUR010000001">
    <property type="protein sequence ID" value="KAK4884356.1"/>
    <property type="molecule type" value="Genomic_DNA"/>
</dbReference>
<evidence type="ECO:0000256" key="7">
    <source>
        <dbReference type="ARBA" id="ARBA00023134"/>
    </source>
</evidence>
<dbReference type="Pfam" id="PF00709">
    <property type="entry name" value="Adenylsucc_synt"/>
    <property type="match status" value="1"/>
</dbReference>
<feature type="binding site" evidence="9">
    <location>
        <begin position="358"/>
        <end position="360"/>
    </location>
    <ligand>
        <name>GTP</name>
        <dbReference type="ChEBI" id="CHEBI:37565"/>
    </ligand>
</feature>
<sequence>MASVIHVNNTNGNVLGSPRKKPRTEMERKVTVILGAQWGDEGKGKVVDMLAANADVVCRCQGGNNAGHTVVANGIEYDFHLLPSGIINPKCTSVIGNGVVIHLPGLFEELEKNINKGLHDWQNRFVISDRAHLVFDFHQQVDGFQELEKSEKGQKLGTTKKGIGPTYSSKATRNGIRIGELLGDFCEFSEKFQALVAMYQRMFPNLSVDVDAELEKYKIYAEKVRPYVKETVCFLNKCIKEGRQVLVEGANAAMLDIDFGTYPYVTSSNCSVGGVCTGLGIPPSKIGEVVGVVKAYTTRVGDGPFPTELLNDIGEQLQKRGQEFGVTTKRVRRCGWLDVALLKYTNMVNGYTALCLTKLDILDTLPEIKLAVRYSLRGEKIDYFPSSTSDLYSVKVEYITMPGWETCTENIRNYKDLPENAKLYIEKIQELLDVPIKWIGVGKGRESIITIS</sequence>
<dbReference type="NCBIfam" id="TIGR00184">
    <property type="entry name" value="purA"/>
    <property type="match status" value="1"/>
</dbReference>
<evidence type="ECO:0000256" key="3">
    <source>
        <dbReference type="ARBA" id="ARBA00022723"/>
    </source>
</evidence>
<keyword evidence="13" id="KW-1185">Reference proteome</keyword>
<accession>A0AAN7SCB7</accession>
<dbReference type="CDD" id="cd03108">
    <property type="entry name" value="AdSS"/>
    <property type="match status" value="1"/>
</dbReference>
<keyword evidence="2 9" id="KW-0436">Ligase</keyword>
<dbReference type="GO" id="GO:0005737">
    <property type="term" value="C:cytoplasm"/>
    <property type="evidence" value="ECO:0007669"/>
    <property type="project" value="UniProtKB-SubCell"/>
</dbReference>
<feature type="binding site" evidence="9">
    <location>
        <position position="40"/>
    </location>
    <ligand>
        <name>Mg(2+)</name>
        <dbReference type="ChEBI" id="CHEBI:18420"/>
    </ligand>
</feature>
<dbReference type="Proteomes" id="UP001353858">
    <property type="component" value="Unassembled WGS sequence"/>
</dbReference>
<evidence type="ECO:0000256" key="5">
    <source>
        <dbReference type="ARBA" id="ARBA00022755"/>
    </source>
</evidence>
<comment type="function">
    <text evidence="9">Plays an important role in the de novo pathway and in the salvage pathway of purine nucleotide biosynthesis. Catalyzes the first commited step in the biosynthesis of AMP from IMP.</text>
</comment>
<evidence type="ECO:0000256" key="1">
    <source>
        <dbReference type="ARBA" id="ARBA00011738"/>
    </source>
</evidence>
<dbReference type="Gene3D" id="3.90.170.10">
    <property type="entry name" value="Adenylosuccinate Synthetase, subunit A, domain 3"/>
    <property type="match status" value="1"/>
</dbReference>
<comment type="function">
    <text evidence="11">Plays an important role in the de novo pathway of purine nucleotide biosynthesis.</text>
</comment>
<dbReference type="FunFam" id="3.90.170.10:FF:000001">
    <property type="entry name" value="Adenylosuccinate synthetase"/>
    <property type="match status" value="1"/>
</dbReference>
<evidence type="ECO:0000256" key="2">
    <source>
        <dbReference type="ARBA" id="ARBA00022598"/>
    </source>
</evidence>
<comment type="subunit">
    <text evidence="1 9">Homodimer.</text>
</comment>
<feature type="active site" description="Proton acceptor" evidence="9">
    <location>
        <position position="40"/>
    </location>
</feature>
<evidence type="ECO:0000256" key="11">
    <source>
        <dbReference type="RuleBase" id="RU000520"/>
    </source>
</evidence>
<dbReference type="AlphaFoldDB" id="A0AAN7SCB7"/>
<comment type="catalytic activity">
    <reaction evidence="8 9 11">
        <text>IMP + L-aspartate + GTP = N(6)-(1,2-dicarboxyethyl)-AMP + GDP + phosphate + 2 H(+)</text>
        <dbReference type="Rhea" id="RHEA:15753"/>
        <dbReference type="ChEBI" id="CHEBI:15378"/>
        <dbReference type="ChEBI" id="CHEBI:29991"/>
        <dbReference type="ChEBI" id="CHEBI:37565"/>
        <dbReference type="ChEBI" id="CHEBI:43474"/>
        <dbReference type="ChEBI" id="CHEBI:57567"/>
        <dbReference type="ChEBI" id="CHEBI:58053"/>
        <dbReference type="ChEBI" id="CHEBI:58189"/>
        <dbReference type="EC" id="6.3.4.4"/>
    </reaction>
</comment>